<evidence type="ECO:0000259" key="12">
    <source>
        <dbReference type="PROSITE" id="PS50109"/>
    </source>
</evidence>
<dbReference type="InterPro" id="IPR013655">
    <property type="entry name" value="PAS_fold_3"/>
</dbReference>
<evidence type="ECO:0000256" key="7">
    <source>
        <dbReference type="ARBA" id="ARBA00022692"/>
    </source>
</evidence>
<dbReference type="InterPro" id="IPR036890">
    <property type="entry name" value="HATPase_C_sf"/>
</dbReference>
<dbReference type="InterPro" id="IPR004358">
    <property type="entry name" value="Sig_transdc_His_kin-like_C"/>
</dbReference>
<keyword evidence="10 11" id="KW-0472">Membrane</keyword>
<dbReference type="InterPro" id="IPR000014">
    <property type="entry name" value="PAS"/>
</dbReference>
<evidence type="ECO:0000256" key="4">
    <source>
        <dbReference type="ARBA" id="ARBA00022475"/>
    </source>
</evidence>
<evidence type="ECO:0000313" key="15">
    <source>
        <dbReference type="EMBL" id="SKA90529.1"/>
    </source>
</evidence>
<dbReference type="PANTHER" id="PTHR43304">
    <property type="entry name" value="PHYTOCHROME-LIKE PROTEIN CPH1"/>
    <property type="match status" value="1"/>
</dbReference>
<dbReference type="Pfam" id="PF02518">
    <property type="entry name" value="HATPase_c"/>
    <property type="match status" value="1"/>
</dbReference>
<evidence type="ECO:0000256" key="2">
    <source>
        <dbReference type="ARBA" id="ARBA00004651"/>
    </source>
</evidence>
<dbReference type="InterPro" id="IPR005467">
    <property type="entry name" value="His_kinase_dom"/>
</dbReference>
<evidence type="ECO:0000259" key="14">
    <source>
        <dbReference type="PROSITE" id="PS50113"/>
    </source>
</evidence>
<dbReference type="Pfam" id="PF08448">
    <property type="entry name" value="PAS_4"/>
    <property type="match status" value="2"/>
</dbReference>
<comment type="catalytic activity">
    <reaction evidence="1">
        <text>ATP + protein L-histidine = ADP + protein N-phospho-L-histidine.</text>
        <dbReference type="EC" id="2.7.13.3"/>
    </reaction>
</comment>
<dbReference type="SMART" id="SM00086">
    <property type="entry name" value="PAC"/>
    <property type="match status" value="2"/>
</dbReference>
<dbReference type="SUPFAM" id="SSF55781">
    <property type="entry name" value="GAF domain-like"/>
    <property type="match status" value="1"/>
</dbReference>
<feature type="domain" description="Histidine kinase" evidence="12">
    <location>
        <begin position="954"/>
        <end position="1190"/>
    </location>
</feature>
<keyword evidence="7 11" id="KW-0812">Transmembrane</keyword>
<gene>
    <name evidence="15" type="ORF">SAMN02745704_02234</name>
</gene>
<dbReference type="GO" id="GO:0005886">
    <property type="term" value="C:plasma membrane"/>
    <property type="evidence" value="ECO:0007669"/>
    <property type="project" value="UniProtKB-SubCell"/>
</dbReference>
<dbReference type="SMART" id="SM00065">
    <property type="entry name" value="GAF"/>
    <property type="match status" value="1"/>
</dbReference>
<dbReference type="NCBIfam" id="TIGR00229">
    <property type="entry name" value="sensory_box"/>
    <property type="match status" value="2"/>
</dbReference>
<dbReference type="OrthoDB" id="5409807at2"/>
<evidence type="ECO:0000256" key="5">
    <source>
        <dbReference type="ARBA" id="ARBA00022553"/>
    </source>
</evidence>
<dbReference type="PROSITE" id="PS50113">
    <property type="entry name" value="PAC"/>
    <property type="match status" value="2"/>
</dbReference>
<dbReference type="InterPro" id="IPR000700">
    <property type="entry name" value="PAS-assoc_C"/>
</dbReference>
<dbReference type="STRING" id="1121449.SAMN02745704_02234"/>
<dbReference type="SMART" id="SM00387">
    <property type="entry name" value="HATPase_c"/>
    <property type="match status" value="1"/>
</dbReference>
<dbReference type="InterPro" id="IPR013656">
    <property type="entry name" value="PAS_4"/>
</dbReference>
<dbReference type="GO" id="GO:0000155">
    <property type="term" value="F:phosphorelay sensor kinase activity"/>
    <property type="evidence" value="ECO:0007669"/>
    <property type="project" value="InterPro"/>
</dbReference>
<dbReference type="InterPro" id="IPR003018">
    <property type="entry name" value="GAF"/>
</dbReference>
<dbReference type="InterPro" id="IPR033480">
    <property type="entry name" value="sCache_2"/>
</dbReference>
<dbReference type="Pfam" id="PF17200">
    <property type="entry name" value="sCache_2"/>
    <property type="match status" value="1"/>
</dbReference>
<dbReference type="InterPro" id="IPR029016">
    <property type="entry name" value="GAF-like_dom_sf"/>
</dbReference>
<keyword evidence="8" id="KW-0418">Kinase</keyword>
<dbReference type="SMART" id="SM01049">
    <property type="entry name" value="Cache_2"/>
    <property type="match status" value="1"/>
</dbReference>
<evidence type="ECO:0000256" key="11">
    <source>
        <dbReference type="SAM" id="Phobius"/>
    </source>
</evidence>
<accession>A0A1T4XLT0</accession>
<reference evidence="15 16" key="1">
    <citation type="submission" date="2017-02" db="EMBL/GenBank/DDBJ databases">
        <authorList>
            <person name="Peterson S.W."/>
        </authorList>
    </citation>
    <scope>NUCLEOTIDE SEQUENCE [LARGE SCALE GENOMIC DNA]</scope>
    <source>
        <strain evidence="15 16">DSM 16080</strain>
    </source>
</reference>
<dbReference type="Gene3D" id="3.30.450.20">
    <property type="entry name" value="PAS domain"/>
    <property type="match status" value="5"/>
</dbReference>
<dbReference type="PRINTS" id="PR00344">
    <property type="entry name" value="BCTRLSENSOR"/>
</dbReference>
<proteinExistence type="predicted"/>
<dbReference type="InterPro" id="IPR052162">
    <property type="entry name" value="Sensor_kinase/Photoreceptor"/>
</dbReference>
<feature type="domain" description="PAS" evidence="13">
    <location>
        <begin position="809"/>
        <end position="854"/>
    </location>
</feature>
<keyword evidence="6" id="KW-0808">Transferase</keyword>
<dbReference type="InterPro" id="IPR035965">
    <property type="entry name" value="PAS-like_dom_sf"/>
</dbReference>
<evidence type="ECO:0000256" key="10">
    <source>
        <dbReference type="ARBA" id="ARBA00023136"/>
    </source>
</evidence>
<keyword evidence="16" id="KW-1185">Reference proteome</keyword>
<dbReference type="SMART" id="SM00091">
    <property type="entry name" value="PAS"/>
    <property type="match status" value="3"/>
</dbReference>
<dbReference type="Pfam" id="PF01590">
    <property type="entry name" value="GAF"/>
    <property type="match status" value="1"/>
</dbReference>
<dbReference type="Proteomes" id="UP000190027">
    <property type="component" value="Unassembled WGS sequence"/>
</dbReference>
<feature type="domain" description="PAS" evidence="13">
    <location>
        <begin position="503"/>
        <end position="578"/>
    </location>
</feature>
<dbReference type="EC" id="2.7.13.3" evidence="3"/>
<dbReference type="SUPFAM" id="SSF55874">
    <property type="entry name" value="ATPase domain of HSP90 chaperone/DNA topoisomerase II/histidine kinase"/>
    <property type="match status" value="1"/>
</dbReference>
<dbReference type="EMBL" id="FUYC01000012">
    <property type="protein sequence ID" value="SKA90529.1"/>
    <property type="molecule type" value="Genomic_DNA"/>
</dbReference>
<dbReference type="AlphaFoldDB" id="A0A1T4XLT0"/>
<comment type="subcellular location">
    <subcellularLocation>
        <location evidence="2">Cell membrane</location>
        <topology evidence="2">Multi-pass membrane protein</topology>
    </subcellularLocation>
</comment>
<dbReference type="InterPro" id="IPR003661">
    <property type="entry name" value="HisK_dim/P_dom"/>
</dbReference>
<feature type="domain" description="PAC" evidence="14">
    <location>
        <begin position="880"/>
        <end position="934"/>
    </location>
</feature>
<keyword evidence="4" id="KW-1003">Cell membrane</keyword>
<keyword evidence="9 11" id="KW-1133">Transmembrane helix</keyword>
<dbReference type="Gene3D" id="1.10.287.130">
    <property type="match status" value="1"/>
</dbReference>
<evidence type="ECO:0000313" key="16">
    <source>
        <dbReference type="Proteomes" id="UP000190027"/>
    </source>
</evidence>
<feature type="transmembrane region" description="Helical" evidence="11">
    <location>
        <begin position="14"/>
        <end position="34"/>
    </location>
</feature>
<evidence type="ECO:0000256" key="3">
    <source>
        <dbReference type="ARBA" id="ARBA00012438"/>
    </source>
</evidence>
<evidence type="ECO:0000259" key="13">
    <source>
        <dbReference type="PROSITE" id="PS50112"/>
    </source>
</evidence>
<organism evidence="15 16">
    <name type="scientific">Paucidesulfovibrio gracilis DSM 16080</name>
    <dbReference type="NCBI Taxonomy" id="1121449"/>
    <lineage>
        <taxon>Bacteria</taxon>
        <taxon>Pseudomonadati</taxon>
        <taxon>Thermodesulfobacteriota</taxon>
        <taxon>Desulfovibrionia</taxon>
        <taxon>Desulfovibrionales</taxon>
        <taxon>Desulfovibrionaceae</taxon>
        <taxon>Paucidesulfovibrio</taxon>
    </lineage>
</organism>
<keyword evidence="5" id="KW-0597">Phosphoprotein</keyword>
<dbReference type="InterPro" id="IPR036097">
    <property type="entry name" value="HisK_dim/P_sf"/>
</dbReference>
<dbReference type="Gene3D" id="3.30.565.10">
    <property type="entry name" value="Histidine kinase-like ATPase, C-terminal domain"/>
    <property type="match status" value="1"/>
</dbReference>
<dbReference type="PROSITE" id="PS51257">
    <property type="entry name" value="PROKAR_LIPOPROTEIN"/>
    <property type="match status" value="1"/>
</dbReference>
<evidence type="ECO:0000256" key="8">
    <source>
        <dbReference type="ARBA" id="ARBA00022777"/>
    </source>
</evidence>
<dbReference type="CDD" id="cd00075">
    <property type="entry name" value="HATPase"/>
    <property type="match status" value="1"/>
</dbReference>
<dbReference type="PROSITE" id="PS50109">
    <property type="entry name" value="HIS_KIN"/>
    <property type="match status" value="1"/>
</dbReference>
<dbReference type="InterPro" id="IPR003594">
    <property type="entry name" value="HATPase_dom"/>
</dbReference>
<evidence type="ECO:0000256" key="9">
    <source>
        <dbReference type="ARBA" id="ARBA00022989"/>
    </source>
</evidence>
<evidence type="ECO:0000256" key="6">
    <source>
        <dbReference type="ARBA" id="ARBA00022679"/>
    </source>
</evidence>
<protein>
    <recommendedName>
        <fullName evidence="3">histidine kinase</fullName>
        <ecNumber evidence="3">2.7.13.3</ecNumber>
    </recommendedName>
</protein>
<dbReference type="InterPro" id="IPR001610">
    <property type="entry name" value="PAC"/>
</dbReference>
<dbReference type="CDD" id="cd00130">
    <property type="entry name" value="PAS"/>
    <property type="match status" value="2"/>
</dbReference>
<dbReference type="RefSeq" id="WP_144019439.1">
    <property type="nucleotide sequence ID" value="NZ_FUYC01000012.1"/>
</dbReference>
<sequence length="1202" mass="134959">MKSDSKTRTASRRLWSVVTLSLLGVACLYVLLFAQLTRERQRSLLDHRRVGLKRIVSVAYGALQPEMQAFRSGRLSKDEALERIAEKLWSMRYPDGGHTNYLFLLTMDGVPLVNPANPEQVQVSQWHRRSPDGKFPVQIMVEAMRRKPDGAFVHYMQFRPGRRDVPENKVSYIMALPGLDCFLGTGAYMPDLWSEAWADNLRTGGLVLLLFSLAAAPLAVLLRDRHRRNRDLEEEIHRRERVARSQRSMASRYRMIVSRPGQVVYDMNLSTGETHWFGDSEGVSGHSLEEYRRLGGRFFESNIHPSERESIQARWNRAVKEAREWYAVFRLQTVTPGKYVYVEDHAGFLQPEEGSSGGVRMIGSLRNVDPLVRAGEEVRRSEAKYRILAQNFPNGAVLLFDDALRFVLADGSDLRSVGVADGGMIGRTPAEVFPPSVARMTEKHFRRALQGEEHVFEMTYAGRIFKLHVLPVRGEPVEGGAEGMVVIQDVTSNKLAEKALSESERRLSTLIMNMPGMVYRSTFQSDWTLEFVSPGCRAITGYGSESLLYNRATSWSDLVHPEDREHLKQEMNLALAEGRPYELIYRINTAEGRERWVWERGVSVGNGEGVPVIEGIVLDVTDRKHAEEGLARSLAYETVLNSCATLLLSADRQKDALDGILPELRAAVSACRAYVFENFMDAEDGLCCRQTFEAVGPGVEPQLENPDLQHVPYEVVIPRWREVLERGELVGLVRDMPENERIILESQSIKSVLVLPLRVGGEWSGFVGFDDTRTERTWTEAEQLFLRTATDMVGAYLERLHAEQRLLAAHGELDQIFNSTGDGMALLSLEGTVLRVNRTMGRMFGIDPESVTGQPCSLVMHDDQCGGEHCPLGLLQEGMERSDHVFQRPDPGGGVRHFRSVTTPFRNVEGEAVGVVVSTREITERVRAQEAAKERERQLVQADKLAALGTLVSGVAHEINNPNGIITLNAPTLRDIWKDVRTRLDEYYDRNGEFLLAGMEYSLLRDEVDGLYEQIVESARRIKRIVSELKDFARQESPDRTAIVDMNEVAEAARGLVDNKIRKSTHRFTALSSPEPALVEGNFQRLEQVLVNALINACEALTSPEQAVTMEVQVRGNSVVVTVSDEGKGMASDEIGHVFEPFFTTKRDSGGTGLGLSVSHGIIDEHGGRMEFSSEEEQGTVCVVELPRWIEDAPRKRKELKS</sequence>
<dbReference type="Pfam" id="PF08447">
    <property type="entry name" value="PAS_3"/>
    <property type="match status" value="1"/>
</dbReference>
<name>A0A1T4XLT0_9BACT</name>
<dbReference type="SUPFAM" id="SSF55785">
    <property type="entry name" value="PYP-like sensor domain (PAS domain)"/>
    <property type="match status" value="3"/>
</dbReference>
<dbReference type="SUPFAM" id="SSF47384">
    <property type="entry name" value="Homodimeric domain of signal transducing histidine kinase"/>
    <property type="match status" value="1"/>
</dbReference>
<dbReference type="PANTHER" id="PTHR43304:SF1">
    <property type="entry name" value="PAC DOMAIN-CONTAINING PROTEIN"/>
    <property type="match status" value="1"/>
</dbReference>
<dbReference type="PROSITE" id="PS50112">
    <property type="entry name" value="PAS"/>
    <property type="match status" value="2"/>
</dbReference>
<dbReference type="Gene3D" id="3.30.450.40">
    <property type="match status" value="1"/>
</dbReference>
<evidence type="ECO:0000256" key="1">
    <source>
        <dbReference type="ARBA" id="ARBA00000085"/>
    </source>
</evidence>
<dbReference type="CDD" id="cd00082">
    <property type="entry name" value="HisKA"/>
    <property type="match status" value="1"/>
</dbReference>
<feature type="domain" description="PAC" evidence="14">
    <location>
        <begin position="581"/>
        <end position="632"/>
    </location>
</feature>